<keyword evidence="2" id="KW-1185">Reference proteome</keyword>
<protein>
    <submittedName>
        <fullName evidence="1">Uncharacterized protein</fullName>
    </submittedName>
</protein>
<proteinExistence type="predicted"/>
<dbReference type="OrthoDB" id="6147334at2759"/>
<gene>
    <name evidence="1" type="ORF">MCOR_2759</name>
</gene>
<dbReference type="GO" id="GO:0003700">
    <property type="term" value="F:DNA-binding transcription factor activity"/>
    <property type="evidence" value="ECO:0007669"/>
    <property type="project" value="InterPro"/>
</dbReference>
<reference evidence="1 2" key="1">
    <citation type="submission" date="2020-06" db="EMBL/GenBank/DDBJ databases">
        <authorList>
            <person name="Li R."/>
            <person name="Bekaert M."/>
        </authorList>
    </citation>
    <scope>NUCLEOTIDE SEQUENCE [LARGE SCALE GENOMIC DNA]</scope>
    <source>
        <strain evidence="2">wild</strain>
    </source>
</reference>
<name>A0A6J8A1V5_MYTCO</name>
<evidence type="ECO:0000313" key="1">
    <source>
        <dbReference type="EMBL" id="CAC5360204.1"/>
    </source>
</evidence>
<sequence>MTTDILYDIFSVEKLINLHELETSTTYRILKSDKNFGKENIDLSENTFTIRYDDTQKDAVPPIPYDGVPFIIRGKKTLECHQGKDRSKKKKERAQLLRNKELEDNTRYGRERLSAKIHNAIDKEDDVAVQHVYLISVPDPHQNHFTGEIITREDI</sequence>
<organism evidence="1 2">
    <name type="scientific">Mytilus coruscus</name>
    <name type="common">Sea mussel</name>
    <dbReference type="NCBI Taxonomy" id="42192"/>
    <lineage>
        <taxon>Eukaryota</taxon>
        <taxon>Metazoa</taxon>
        <taxon>Spiralia</taxon>
        <taxon>Lophotrochozoa</taxon>
        <taxon>Mollusca</taxon>
        <taxon>Bivalvia</taxon>
        <taxon>Autobranchia</taxon>
        <taxon>Pteriomorphia</taxon>
        <taxon>Mytilida</taxon>
        <taxon>Mytiloidea</taxon>
        <taxon>Mytilidae</taxon>
        <taxon>Mytilinae</taxon>
        <taxon>Mytilus</taxon>
    </lineage>
</organism>
<dbReference type="Pfam" id="PF15299">
    <property type="entry name" value="ALS2CR8"/>
    <property type="match status" value="1"/>
</dbReference>
<dbReference type="EMBL" id="CACVKT020000551">
    <property type="protein sequence ID" value="CAC5360204.1"/>
    <property type="molecule type" value="Genomic_DNA"/>
</dbReference>
<dbReference type="AlphaFoldDB" id="A0A6J8A1V5"/>
<dbReference type="Proteomes" id="UP000507470">
    <property type="component" value="Unassembled WGS sequence"/>
</dbReference>
<dbReference type="InterPro" id="IPR029309">
    <property type="entry name" value="CaRF"/>
</dbReference>
<dbReference type="PANTHER" id="PTHR47456">
    <property type="entry name" value="PHD-TYPE DOMAIN-CONTAINING PROTEIN"/>
    <property type="match status" value="1"/>
</dbReference>
<accession>A0A6J8A1V5</accession>
<evidence type="ECO:0000313" key="2">
    <source>
        <dbReference type="Proteomes" id="UP000507470"/>
    </source>
</evidence>
<dbReference type="PANTHER" id="PTHR47456:SF1">
    <property type="entry name" value="PHD-TYPE DOMAIN-CONTAINING PROTEIN"/>
    <property type="match status" value="1"/>
</dbReference>